<dbReference type="AlphaFoldDB" id="A0A9D0ZQR9"/>
<organism evidence="1 2">
    <name type="scientific">Candidatus Coprosoma intestinipullorum</name>
    <dbReference type="NCBI Taxonomy" id="2840752"/>
    <lineage>
        <taxon>Bacteria</taxon>
        <taxon>Bacillati</taxon>
        <taxon>Bacillota</taxon>
        <taxon>Bacillota incertae sedis</taxon>
        <taxon>Candidatus Coprosoma</taxon>
    </lineage>
</organism>
<name>A0A9D0ZQR9_9FIRM</name>
<evidence type="ECO:0000313" key="1">
    <source>
        <dbReference type="EMBL" id="HIQ90654.1"/>
    </source>
</evidence>
<accession>A0A9D0ZQR9</accession>
<evidence type="ECO:0000313" key="2">
    <source>
        <dbReference type="Proteomes" id="UP000886786"/>
    </source>
</evidence>
<dbReference type="Proteomes" id="UP000886786">
    <property type="component" value="Unassembled WGS sequence"/>
</dbReference>
<dbReference type="EMBL" id="DVFV01000065">
    <property type="protein sequence ID" value="HIQ90654.1"/>
    <property type="molecule type" value="Genomic_DNA"/>
</dbReference>
<gene>
    <name evidence="1" type="ORF">IAB27_03385</name>
</gene>
<protein>
    <submittedName>
        <fullName evidence="1">Uncharacterized protein</fullName>
    </submittedName>
</protein>
<reference evidence="1" key="1">
    <citation type="submission" date="2020-10" db="EMBL/GenBank/DDBJ databases">
        <authorList>
            <person name="Gilroy R."/>
        </authorList>
    </citation>
    <scope>NUCLEOTIDE SEQUENCE</scope>
    <source>
        <strain evidence="1">CHK147-3167</strain>
    </source>
</reference>
<reference evidence="1" key="2">
    <citation type="journal article" date="2021" name="PeerJ">
        <title>Extensive microbial diversity within the chicken gut microbiome revealed by metagenomics and culture.</title>
        <authorList>
            <person name="Gilroy R."/>
            <person name="Ravi A."/>
            <person name="Getino M."/>
            <person name="Pursley I."/>
            <person name="Horton D.L."/>
            <person name="Alikhan N.F."/>
            <person name="Baker D."/>
            <person name="Gharbi K."/>
            <person name="Hall N."/>
            <person name="Watson M."/>
            <person name="Adriaenssens E.M."/>
            <person name="Foster-Nyarko E."/>
            <person name="Jarju S."/>
            <person name="Secka A."/>
            <person name="Antonio M."/>
            <person name="Oren A."/>
            <person name="Chaudhuri R.R."/>
            <person name="La Ragione R."/>
            <person name="Hildebrand F."/>
            <person name="Pallen M.J."/>
        </authorList>
    </citation>
    <scope>NUCLEOTIDE SEQUENCE</scope>
    <source>
        <strain evidence="1">CHK147-3167</strain>
    </source>
</reference>
<proteinExistence type="predicted"/>
<comment type="caution">
    <text evidence="1">The sequence shown here is derived from an EMBL/GenBank/DDBJ whole genome shotgun (WGS) entry which is preliminary data.</text>
</comment>
<sequence length="162" mass="19357">MKLTLQNNEIIIYLNKTYIKNIDLQNKKILENYLNKLLNKIKNKYELYISGYYDVKIYLSEEYGIIINIEKENLDYPEYFAGEIDMNISVIEDRFLYEVENIDIPKSILKKLEKYKFLDKIYLRPKENLSDIELGVILENTKLIYGEKAKQILAKSRKIEVI</sequence>